<dbReference type="Pfam" id="PF04535">
    <property type="entry name" value="CASP_dom"/>
    <property type="match status" value="1"/>
</dbReference>
<comment type="similarity">
    <text evidence="2 10">Belongs to the Casparian strip membrane proteins (CASP) family.</text>
</comment>
<dbReference type="PANTHER" id="PTHR36488:SF12">
    <property type="entry name" value="CASP-LIKE PROTEIN"/>
    <property type="match status" value="1"/>
</dbReference>
<evidence type="ECO:0000256" key="3">
    <source>
        <dbReference type="ARBA" id="ARBA00011489"/>
    </source>
</evidence>
<dbReference type="OrthoDB" id="753675at2759"/>
<keyword evidence="6 10" id="KW-1133">Transmembrane helix</keyword>
<comment type="subcellular location">
    <subcellularLocation>
        <location evidence="1 10">Cell membrane</location>
        <topology evidence="1 10">Multi-pass membrane protein</topology>
    </subcellularLocation>
</comment>
<feature type="transmembrane region" description="Helical" evidence="10">
    <location>
        <begin position="153"/>
        <end position="175"/>
    </location>
</feature>
<feature type="transmembrane region" description="Helical" evidence="10">
    <location>
        <begin position="66"/>
        <end position="87"/>
    </location>
</feature>
<accession>A0A6G1EWK9</accession>
<dbReference type="InterPro" id="IPR044173">
    <property type="entry name" value="CASPL"/>
</dbReference>
<evidence type="ECO:0000256" key="8">
    <source>
        <dbReference type="ARBA" id="ARBA00023316"/>
    </source>
</evidence>
<evidence type="ECO:0000256" key="4">
    <source>
        <dbReference type="ARBA" id="ARBA00022475"/>
    </source>
</evidence>
<evidence type="ECO:0000313" key="13">
    <source>
        <dbReference type="EMBL" id="KAF0929001.1"/>
    </source>
</evidence>
<dbReference type="InterPro" id="IPR006459">
    <property type="entry name" value="CASP/CASPL"/>
</dbReference>
<feature type="region of interest" description="Disordered" evidence="11">
    <location>
        <begin position="1"/>
        <end position="24"/>
    </location>
</feature>
<evidence type="ECO:0000256" key="1">
    <source>
        <dbReference type="ARBA" id="ARBA00004651"/>
    </source>
</evidence>
<gene>
    <name evidence="13" type="ORF">E2562_011089</name>
</gene>
<comment type="subunit">
    <text evidence="3 10">Homodimer and heterodimers.</text>
</comment>
<evidence type="ECO:0000256" key="10">
    <source>
        <dbReference type="RuleBase" id="RU361233"/>
    </source>
</evidence>
<feature type="domain" description="Casparian strip membrane protein" evidence="12">
    <location>
        <begin position="65"/>
        <end position="162"/>
    </location>
</feature>
<keyword evidence="7 10" id="KW-0472">Membrane</keyword>
<sequence length="178" mass="18935">MEAGAVIEHGETSTSKAPPLPPPVGSGVKRVLSVADLVLRCRTGARVARVQCSADDNRRCVWMCRFFVVANSVVCGYLVLSLPASVMHVVRPRARCSRVVLVFFDTVMLALLTAGASAAAAIVYLAHRGSARANWSGICQQFTSFCERTTASLVGSFAAAVLLVVLVFLSPLALARRT</sequence>
<reference evidence="13 14" key="1">
    <citation type="submission" date="2019-11" db="EMBL/GenBank/DDBJ databases">
        <title>Whole genome sequence of Oryza granulata.</title>
        <authorList>
            <person name="Li W."/>
        </authorList>
    </citation>
    <scope>NUCLEOTIDE SEQUENCE [LARGE SCALE GENOMIC DNA]</scope>
    <source>
        <strain evidence="14">cv. Menghai</strain>
        <tissue evidence="13">Leaf</tissue>
    </source>
</reference>
<dbReference type="InterPro" id="IPR006702">
    <property type="entry name" value="CASP_dom"/>
</dbReference>
<keyword evidence="5 10" id="KW-0812">Transmembrane</keyword>
<feature type="transmembrane region" description="Helical" evidence="10">
    <location>
        <begin position="99"/>
        <end position="126"/>
    </location>
</feature>
<evidence type="ECO:0000256" key="7">
    <source>
        <dbReference type="ARBA" id="ARBA00023136"/>
    </source>
</evidence>
<comment type="function">
    <text evidence="9">Regulates membrane-cell wall junctions and localized cell wall deposition. Required for establishment of the Casparian strip membrane domain (CSD) and the subsequent formation of Casparian strips, a cell wall modification of the root endodermis that determines an apoplastic barrier between the intraorganismal apoplasm and the extraorganismal apoplasm and prevents lateral diffusion.</text>
</comment>
<organism evidence="13 14">
    <name type="scientific">Oryza meyeriana var. granulata</name>
    <dbReference type="NCBI Taxonomy" id="110450"/>
    <lineage>
        <taxon>Eukaryota</taxon>
        <taxon>Viridiplantae</taxon>
        <taxon>Streptophyta</taxon>
        <taxon>Embryophyta</taxon>
        <taxon>Tracheophyta</taxon>
        <taxon>Spermatophyta</taxon>
        <taxon>Magnoliopsida</taxon>
        <taxon>Liliopsida</taxon>
        <taxon>Poales</taxon>
        <taxon>Poaceae</taxon>
        <taxon>BOP clade</taxon>
        <taxon>Oryzoideae</taxon>
        <taxon>Oryzeae</taxon>
        <taxon>Oryzinae</taxon>
        <taxon>Oryza</taxon>
        <taxon>Oryza meyeriana</taxon>
    </lineage>
</organism>
<comment type="caution">
    <text evidence="13">The sequence shown here is derived from an EMBL/GenBank/DDBJ whole genome shotgun (WGS) entry which is preliminary data.</text>
</comment>
<evidence type="ECO:0000259" key="12">
    <source>
        <dbReference type="Pfam" id="PF04535"/>
    </source>
</evidence>
<evidence type="ECO:0000256" key="6">
    <source>
        <dbReference type="ARBA" id="ARBA00022989"/>
    </source>
</evidence>
<protein>
    <recommendedName>
        <fullName evidence="10">CASP-like protein</fullName>
    </recommendedName>
</protein>
<keyword evidence="14" id="KW-1185">Reference proteome</keyword>
<comment type="caution">
    <text evidence="10">Lacks conserved residue(s) required for the propagation of feature annotation.</text>
</comment>
<dbReference type="Proteomes" id="UP000479710">
    <property type="component" value="Unassembled WGS sequence"/>
</dbReference>
<dbReference type="GO" id="GO:0071555">
    <property type="term" value="P:cell wall organization"/>
    <property type="evidence" value="ECO:0007669"/>
    <property type="project" value="UniProtKB-KW"/>
</dbReference>
<evidence type="ECO:0000256" key="9">
    <source>
        <dbReference type="ARBA" id="ARBA00025302"/>
    </source>
</evidence>
<keyword evidence="8" id="KW-0961">Cell wall biogenesis/degradation</keyword>
<dbReference type="PANTHER" id="PTHR36488">
    <property type="entry name" value="CASP-LIKE PROTEIN 1U1"/>
    <property type="match status" value="1"/>
</dbReference>
<evidence type="ECO:0000313" key="14">
    <source>
        <dbReference type="Proteomes" id="UP000479710"/>
    </source>
</evidence>
<evidence type="ECO:0000256" key="5">
    <source>
        <dbReference type="ARBA" id="ARBA00022692"/>
    </source>
</evidence>
<dbReference type="AlphaFoldDB" id="A0A6G1EWK9"/>
<name>A0A6G1EWK9_9ORYZ</name>
<evidence type="ECO:0000256" key="2">
    <source>
        <dbReference type="ARBA" id="ARBA00007651"/>
    </source>
</evidence>
<keyword evidence="4 10" id="KW-1003">Cell membrane</keyword>
<dbReference type="GO" id="GO:0005886">
    <property type="term" value="C:plasma membrane"/>
    <property type="evidence" value="ECO:0007669"/>
    <property type="project" value="UniProtKB-SubCell"/>
</dbReference>
<proteinExistence type="inferred from homology"/>
<dbReference type="NCBIfam" id="TIGR01569">
    <property type="entry name" value="A_tha_TIGR01569"/>
    <property type="match status" value="1"/>
</dbReference>
<evidence type="ECO:0000256" key="11">
    <source>
        <dbReference type="SAM" id="MobiDB-lite"/>
    </source>
</evidence>
<dbReference type="EMBL" id="SPHZ02000002">
    <property type="protein sequence ID" value="KAF0929001.1"/>
    <property type="molecule type" value="Genomic_DNA"/>
</dbReference>